<organism evidence="3 4">
    <name type="scientific">Cyclotella cryptica</name>
    <dbReference type="NCBI Taxonomy" id="29204"/>
    <lineage>
        <taxon>Eukaryota</taxon>
        <taxon>Sar</taxon>
        <taxon>Stramenopiles</taxon>
        <taxon>Ochrophyta</taxon>
        <taxon>Bacillariophyta</taxon>
        <taxon>Coscinodiscophyceae</taxon>
        <taxon>Thalassiosirophycidae</taxon>
        <taxon>Stephanodiscales</taxon>
        <taxon>Stephanodiscaceae</taxon>
        <taxon>Cyclotella</taxon>
    </lineage>
</organism>
<evidence type="ECO:0000256" key="1">
    <source>
        <dbReference type="SAM" id="MobiDB-lite"/>
    </source>
</evidence>
<evidence type="ECO:0000313" key="3">
    <source>
        <dbReference type="EMBL" id="KAL3799240.1"/>
    </source>
</evidence>
<protein>
    <submittedName>
        <fullName evidence="3">Uncharacterized protein</fullName>
    </submittedName>
</protein>
<sequence length="754" mass="76652">MVRRPLTLLLLHQTLLLPPTTVAQDLIRVCGSDYGDASYNCTVNPPCETGDGCPADKDICFALPETECRSPPTSSPTELPLKVCGFDYDGALSNCTGQPCDDMGGCPTMMACFSVFPSDCLNASMSATMTDDLVAMDVAADANATADAASNSTGLLLCAPSFEEAAANCTGNTVCTPGGMECATGQACFTVPLDSCVGETNATATETNATMTETNATETNATMTDVLLVSPSSASNETMELPATSPTAPPVQPDFLFVCGANYTDADMNMCVNPACPTGDGCDVGLTCFAVPFVNCEAEEEGGATTTVAATVAGGGSTAAAVGGTTVSSMNETVTTVSSGNETVTTVSSGSGTTTVVASATNASIVEVNTTAPTAVGGSPTAAPMPNLFFCGESYELAVMNCFTNQPCATTAAEECPSGQACFGIPSQCLPPLPTASPSESATTLVSTETTVALASNETNSTEPAVTSAEPSLAPISVSPTASPIVNERFCGDNYTDAQVSCDFDTACPGGFECPSGQTCFTGIICPATAAPPVPPTASPSITKTTSGPTLRGTATSSTTVSMIGTSAGSTVTSSNGTAEVFRFCGFTPEDAADNCAINTPCPDGTAVACFSGQTCFELSSPCNAPSPVATPAASMAPVTDKPVFDPNITSYCGVDYPDAQDNCYKATPCPGNSNAECPNGQTCFPGIVGCEMPMVMTVAPTATPEEVMNETNMTVLPGAIVPTNAPSKKPSYDYEFRDLETIVWIEVIPSRWG</sequence>
<keyword evidence="2" id="KW-0732">Signal</keyword>
<accession>A0ABD3QFZ0</accession>
<evidence type="ECO:0000313" key="4">
    <source>
        <dbReference type="Proteomes" id="UP001516023"/>
    </source>
</evidence>
<name>A0ABD3QFZ0_9STRA</name>
<reference evidence="3 4" key="1">
    <citation type="journal article" date="2020" name="G3 (Bethesda)">
        <title>Improved Reference Genome for Cyclotella cryptica CCMP332, a Model for Cell Wall Morphogenesis, Salinity Adaptation, and Lipid Production in Diatoms (Bacillariophyta).</title>
        <authorList>
            <person name="Roberts W.R."/>
            <person name="Downey K.M."/>
            <person name="Ruck E.C."/>
            <person name="Traller J.C."/>
            <person name="Alverson A.J."/>
        </authorList>
    </citation>
    <scope>NUCLEOTIDE SEQUENCE [LARGE SCALE GENOMIC DNA]</scope>
    <source>
        <strain evidence="3 4">CCMP332</strain>
    </source>
</reference>
<keyword evidence="4" id="KW-1185">Reference proteome</keyword>
<feature type="region of interest" description="Disordered" evidence="1">
    <location>
        <begin position="535"/>
        <end position="557"/>
    </location>
</feature>
<dbReference type="AlphaFoldDB" id="A0ABD3QFZ0"/>
<feature type="chain" id="PRO_5044848632" evidence="2">
    <location>
        <begin position="24"/>
        <end position="754"/>
    </location>
</feature>
<dbReference type="Proteomes" id="UP001516023">
    <property type="component" value="Unassembled WGS sequence"/>
</dbReference>
<feature type="compositionally biased region" description="Polar residues" evidence="1">
    <location>
        <begin position="542"/>
        <end position="557"/>
    </location>
</feature>
<evidence type="ECO:0000256" key="2">
    <source>
        <dbReference type="SAM" id="SignalP"/>
    </source>
</evidence>
<proteinExistence type="predicted"/>
<dbReference type="EMBL" id="JABMIG020000040">
    <property type="protein sequence ID" value="KAL3799240.1"/>
    <property type="molecule type" value="Genomic_DNA"/>
</dbReference>
<feature type="signal peptide" evidence="2">
    <location>
        <begin position="1"/>
        <end position="23"/>
    </location>
</feature>
<comment type="caution">
    <text evidence="3">The sequence shown here is derived from an EMBL/GenBank/DDBJ whole genome shotgun (WGS) entry which is preliminary data.</text>
</comment>
<gene>
    <name evidence="3" type="ORF">HJC23_012965</name>
</gene>